<dbReference type="Gene3D" id="1.25.10.10">
    <property type="entry name" value="Leucine-rich Repeat Variant"/>
    <property type="match status" value="1"/>
</dbReference>
<dbReference type="InterPro" id="IPR000225">
    <property type="entry name" value="Armadillo"/>
</dbReference>
<dbReference type="Pfam" id="PF04564">
    <property type="entry name" value="U-box"/>
    <property type="match status" value="1"/>
</dbReference>
<dbReference type="CDD" id="cd16664">
    <property type="entry name" value="RING-Ubox_PUB"/>
    <property type="match status" value="1"/>
</dbReference>
<dbReference type="InterPro" id="IPR003613">
    <property type="entry name" value="Ubox_domain"/>
</dbReference>
<evidence type="ECO:0000313" key="9">
    <source>
        <dbReference type="EMBL" id="KAJ7953636.1"/>
    </source>
</evidence>
<evidence type="ECO:0000259" key="8">
    <source>
        <dbReference type="PROSITE" id="PS51698"/>
    </source>
</evidence>
<keyword evidence="6" id="KW-0833">Ubl conjugation pathway</keyword>
<evidence type="ECO:0000256" key="6">
    <source>
        <dbReference type="ARBA" id="ARBA00022786"/>
    </source>
</evidence>
<dbReference type="FunFam" id="3.30.40.10:FF:000442">
    <property type="entry name" value="RING-type E3 ubiquitin transferase"/>
    <property type="match status" value="1"/>
</dbReference>
<dbReference type="GO" id="GO:0061630">
    <property type="term" value="F:ubiquitin protein ligase activity"/>
    <property type="evidence" value="ECO:0007669"/>
    <property type="project" value="UniProtKB-EC"/>
</dbReference>
<dbReference type="InterPro" id="IPR011989">
    <property type="entry name" value="ARM-like"/>
</dbReference>
<dbReference type="InterPro" id="IPR013083">
    <property type="entry name" value="Znf_RING/FYVE/PHD"/>
</dbReference>
<comment type="caution">
    <text evidence="9">The sequence shown here is derived from an EMBL/GenBank/DDBJ whole genome shotgun (WGS) entry which is preliminary data.</text>
</comment>
<dbReference type="InterPro" id="IPR016024">
    <property type="entry name" value="ARM-type_fold"/>
</dbReference>
<dbReference type="Gene3D" id="3.30.40.10">
    <property type="entry name" value="Zinc/RING finger domain, C3HC4 (zinc finger)"/>
    <property type="match status" value="1"/>
</dbReference>
<organism evidence="9 10">
    <name type="scientific">Quillaja saponaria</name>
    <name type="common">Soap bark tree</name>
    <dbReference type="NCBI Taxonomy" id="32244"/>
    <lineage>
        <taxon>Eukaryota</taxon>
        <taxon>Viridiplantae</taxon>
        <taxon>Streptophyta</taxon>
        <taxon>Embryophyta</taxon>
        <taxon>Tracheophyta</taxon>
        <taxon>Spermatophyta</taxon>
        <taxon>Magnoliopsida</taxon>
        <taxon>eudicotyledons</taxon>
        <taxon>Gunneridae</taxon>
        <taxon>Pentapetalae</taxon>
        <taxon>rosids</taxon>
        <taxon>fabids</taxon>
        <taxon>Fabales</taxon>
        <taxon>Quillajaceae</taxon>
        <taxon>Quillaja</taxon>
    </lineage>
</organism>
<dbReference type="GO" id="GO:0016567">
    <property type="term" value="P:protein ubiquitination"/>
    <property type="evidence" value="ECO:0007669"/>
    <property type="project" value="InterPro"/>
</dbReference>
<dbReference type="AlphaFoldDB" id="A0AAD7PFF7"/>
<dbReference type="PROSITE" id="PS50176">
    <property type="entry name" value="ARM_REPEAT"/>
    <property type="match status" value="1"/>
</dbReference>
<keyword evidence="4 9" id="KW-0808">Transferase</keyword>
<dbReference type="Pfam" id="PF00514">
    <property type="entry name" value="Arm"/>
    <property type="match status" value="1"/>
</dbReference>
<dbReference type="SUPFAM" id="SSF57850">
    <property type="entry name" value="RING/U-box"/>
    <property type="match status" value="1"/>
</dbReference>
<dbReference type="PANTHER" id="PTHR23315:SF307">
    <property type="entry name" value="U-BOX DOMAIN-CONTAINING PROTEIN 19"/>
    <property type="match status" value="1"/>
</dbReference>
<comment type="pathway">
    <text evidence="2">Protein modification; protein ubiquitination.</text>
</comment>
<dbReference type="SMART" id="SM00185">
    <property type="entry name" value="ARM"/>
    <property type="match status" value="2"/>
</dbReference>
<gene>
    <name evidence="9" type="ORF">O6P43_025312</name>
</gene>
<proteinExistence type="predicted"/>
<accession>A0AAD7PFF7</accession>
<feature type="domain" description="U-box" evidence="8">
    <location>
        <begin position="298"/>
        <end position="372"/>
    </location>
</feature>
<keyword evidence="10" id="KW-1185">Reference proteome</keyword>
<evidence type="ECO:0000256" key="4">
    <source>
        <dbReference type="ARBA" id="ARBA00022679"/>
    </source>
</evidence>
<dbReference type="PANTHER" id="PTHR23315">
    <property type="entry name" value="U BOX DOMAIN-CONTAINING"/>
    <property type="match status" value="1"/>
</dbReference>
<dbReference type="InterPro" id="IPR045210">
    <property type="entry name" value="RING-Ubox_PUB"/>
</dbReference>
<name>A0AAD7PFF7_QUISA</name>
<dbReference type="Proteomes" id="UP001163823">
    <property type="component" value="Chromosome 10"/>
</dbReference>
<dbReference type="EC" id="2.3.2.27" evidence="3"/>
<reference evidence="9" key="1">
    <citation type="journal article" date="2023" name="Science">
        <title>Elucidation of the pathway for biosynthesis of saponin adjuvants from the soapbark tree.</title>
        <authorList>
            <person name="Reed J."/>
            <person name="Orme A."/>
            <person name="El-Demerdash A."/>
            <person name="Owen C."/>
            <person name="Martin L.B.B."/>
            <person name="Misra R.C."/>
            <person name="Kikuchi S."/>
            <person name="Rejzek M."/>
            <person name="Martin A.C."/>
            <person name="Harkess A."/>
            <person name="Leebens-Mack J."/>
            <person name="Louveau T."/>
            <person name="Stephenson M.J."/>
            <person name="Osbourn A."/>
        </authorList>
    </citation>
    <scope>NUCLEOTIDE SEQUENCE</scope>
    <source>
        <strain evidence="9">S10</strain>
    </source>
</reference>
<sequence length="557" mass="62608">HIQNPITKLQAFPFLSVSLSMIQKLKGSGRRILTFPAVHPCLKISPSTLLSSILNLSHSICNFKSKFFASNKRNAREAIRLVGVLQIFLEEIRDEQSNLLDSVVIAFCELHLVFQKLQFLLEDCTREGAQVWMLMESENVANQFRVSARSIATALDILPLDSIEVSMELKEHFELVMRQSRKARFEVDPDDKRAAMDVVSTLKQFENGIFPSDIDLKRVLDHIGIRTWSECNKEVKFLDSEIGLECLNEEKIKVAWLSSLMGFMNYCRCVVFDVVKGEGDQQSDGRGSSRDSEVLASLNPYDFRCPISLELMSEPVTILSGHTYDRSSILKWFKGGNVNCPKTGQRLNNTKWVPNLVLQRLIQQYCSEKGISIADQGRRNRDATRTVHPGSLAAKEAMKMLASFLAYRLETGVGEERNGAAYEFRLLSKANIFNRSCLVEAGCIQHLLKLLSSKDSSTQENAIASLLNISKHSKSITVIVENRGLELIVDVLKKGMKVEARQHAAATLFYLASIEEYRRLIGETTEAIPALIELIKDGTDRAKKNALVAMFGLLMEP</sequence>
<comment type="catalytic activity">
    <reaction evidence="1">
        <text>S-ubiquitinyl-[E2 ubiquitin-conjugating enzyme]-L-cysteine + [acceptor protein]-L-lysine = [E2 ubiquitin-conjugating enzyme]-L-cysteine + N(6)-ubiquitinyl-[acceptor protein]-L-lysine.</text>
        <dbReference type="EC" id="2.3.2.27"/>
    </reaction>
</comment>
<feature type="repeat" description="ARM" evidence="7">
    <location>
        <begin position="442"/>
        <end position="484"/>
    </location>
</feature>
<dbReference type="KEGG" id="qsa:O6P43_025312"/>
<evidence type="ECO:0000313" key="10">
    <source>
        <dbReference type="Proteomes" id="UP001163823"/>
    </source>
</evidence>
<dbReference type="PROSITE" id="PS51698">
    <property type="entry name" value="U_BOX"/>
    <property type="match status" value="1"/>
</dbReference>
<dbReference type="Pfam" id="PF25368">
    <property type="entry name" value="PUB10_N"/>
    <property type="match status" value="1"/>
</dbReference>
<feature type="non-terminal residue" evidence="9">
    <location>
        <position position="1"/>
    </location>
</feature>
<evidence type="ECO:0000256" key="7">
    <source>
        <dbReference type="PROSITE-ProRule" id="PRU00259"/>
    </source>
</evidence>
<protein>
    <recommendedName>
        <fullName evidence="3">RING-type E3 ubiquitin transferase</fullName>
        <ecNumber evidence="3">2.3.2.27</ecNumber>
    </recommendedName>
</protein>
<dbReference type="EMBL" id="JARAOO010000010">
    <property type="protein sequence ID" value="KAJ7953636.1"/>
    <property type="molecule type" value="Genomic_DNA"/>
</dbReference>
<evidence type="ECO:0000256" key="2">
    <source>
        <dbReference type="ARBA" id="ARBA00004906"/>
    </source>
</evidence>
<dbReference type="SMART" id="SM00504">
    <property type="entry name" value="Ubox"/>
    <property type="match status" value="1"/>
</dbReference>
<keyword evidence="5" id="KW-0677">Repeat</keyword>
<dbReference type="InterPro" id="IPR057623">
    <property type="entry name" value="PUB12-19-like_N"/>
</dbReference>
<evidence type="ECO:0000256" key="5">
    <source>
        <dbReference type="ARBA" id="ARBA00022737"/>
    </source>
</evidence>
<evidence type="ECO:0000256" key="3">
    <source>
        <dbReference type="ARBA" id="ARBA00012483"/>
    </source>
</evidence>
<dbReference type="SUPFAM" id="SSF48371">
    <property type="entry name" value="ARM repeat"/>
    <property type="match status" value="1"/>
</dbReference>
<evidence type="ECO:0000256" key="1">
    <source>
        <dbReference type="ARBA" id="ARBA00000900"/>
    </source>
</evidence>